<dbReference type="STRING" id="396323.VH98_10120"/>
<organism evidence="2 3">
    <name type="scientific">Acinetobacter brisouii CIP 110357</name>
    <dbReference type="NCBI Taxonomy" id="1341683"/>
    <lineage>
        <taxon>Bacteria</taxon>
        <taxon>Pseudomonadati</taxon>
        <taxon>Pseudomonadota</taxon>
        <taxon>Gammaproteobacteria</taxon>
        <taxon>Moraxellales</taxon>
        <taxon>Moraxellaceae</taxon>
        <taxon>Acinetobacter</taxon>
    </lineage>
</organism>
<reference evidence="2 3" key="1">
    <citation type="submission" date="2013-10" db="EMBL/GenBank/DDBJ databases">
        <title>The Genome Sequence of Acinetobacter brisouii CIP 110357.</title>
        <authorList>
            <consortium name="The Broad Institute Genomics Platform"/>
            <consortium name="The Broad Institute Genome Sequencing Center for Infectious Disease"/>
            <person name="Cerqueira G."/>
            <person name="Feldgarden M."/>
            <person name="Courvalin P."/>
            <person name="Grillot-Courvalin C."/>
            <person name="Clermont D."/>
            <person name="Rocha E."/>
            <person name="Yoon E.-J."/>
            <person name="Nemec A."/>
            <person name="Young S.K."/>
            <person name="Zeng Q."/>
            <person name="Gargeya S."/>
            <person name="Fitzgerald M."/>
            <person name="Abouelleil A."/>
            <person name="Alvarado L."/>
            <person name="Berlin A.M."/>
            <person name="Chapman S.B."/>
            <person name="Gainer-Dewar J."/>
            <person name="Goldberg J."/>
            <person name="Gnerre S."/>
            <person name="Griggs A."/>
            <person name="Gujja S."/>
            <person name="Hansen M."/>
            <person name="Howarth C."/>
            <person name="Imamovic A."/>
            <person name="Ireland A."/>
            <person name="Larimer J."/>
            <person name="McCowan C."/>
            <person name="Murphy C."/>
            <person name="Pearson M."/>
            <person name="Poon T.W."/>
            <person name="Priest M."/>
            <person name="Roberts A."/>
            <person name="Saif S."/>
            <person name="Shea T."/>
            <person name="Sykes S."/>
            <person name="Wortman J."/>
            <person name="Nusbaum C."/>
            <person name="Birren B."/>
        </authorList>
    </citation>
    <scope>NUCLEOTIDE SEQUENCE [LARGE SCALE GENOMIC DNA]</scope>
    <source>
        <strain evidence="2 3">CIP 110357</strain>
    </source>
</reference>
<proteinExistence type="predicted"/>
<dbReference type="EMBL" id="AYEU01000004">
    <property type="protein sequence ID" value="ESK51909.1"/>
    <property type="molecule type" value="Genomic_DNA"/>
</dbReference>
<evidence type="ECO:0000256" key="1">
    <source>
        <dbReference type="SAM" id="MobiDB-lite"/>
    </source>
</evidence>
<accession>V2VVZ1</accession>
<dbReference type="InterPro" id="IPR036388">
    <property type="entry name" value="WH-like_DNA-bd_sf"/>
</dbReference>
<dbReference type="RefSeq" id="WP_004901047.1">
    <property type="nucleotide sequence ID" value="NZ_BBTI01000008.1"/>
</dbReference>
<gene>
    <name evidence="2" type="ORF">P255_01004</name>
</gene>
<name>V2VVZ1_9GAMM</name>
<evidence type="ECO:0000313" key="2">
    <source>
        <dbReference type="EMBL" id="ESK51909.1"/>
    </source>
</evidence>
<dbReference type="OrthoDB" id="7510727at2"/>
<comment type="caution">
    <text evidence="2">The sequence shown here is derived from an EMBL/GenBank/DDBJ whole genome shotgun (WGS) entry which is preliminary data.</text>
</comment>
<dbReference type="PATRIC" id="fig|1341683.3.peg.994"/>
<dbReference type="AlphaFoldDB" id="V2VVZ1"/>
<protein>
    <recommendedName>
        <fullName evidence="4">Helix-turn-helix domain-containing protein</fullName>
    </recommendedName>
</protein>
<dbReference type="Pfam" id="PF13730">
    <property type="entry name" value="HTH_36"/>
    <property type="match status" value="1"/>
</dbReference>
<feature type="compositionally biased region" description="Polar residues" evidence="1">
    <location>
        <begin position="118"/>
        <end position="152"/>
    </location>
</feature>
<sequence>MSLDATNWAWRIKFPDRKGGSLKPLKKLVLLSLADRAGEDHTCYPSMQRLEQDTGLDRKTILKIISELLADNLIQDTGERKGVTKRVKVYKLLGVTGRETVPTTEPFNRQKPPETVPSMEQSQQRNDSNNGMLNSPNSGTLNSPNNGTQNLPKNLPVESKNKKTWLSLKKLEEELGLITDAETIEQIKTAKWFKREQTAFERYNSDKNLCDDLMHYHFADWLLNARLKYQSREQQPAAQNQTAQTAKPKKLSDKQINLFAQKLAHHPEVSSKFAEAGESYEQLTARIAVKLNHAEQRKKLAPYLAQVGFEGVVV</sequence>
<keyword evidence="3" id="KW-1185">Reference proteome</keyword>
<evidence type="ECO:0000313" key="3">
    <source>
        <dbReference type="Proteomes" id="UP000018418"/>
    </source>
</evidence>
<feature type="region of interest" description="Disordered" evidence="1">
    <location>
        <begin position="100"/>
        <end position="158"/>
    </location>
</feature>
<dbReference type="Proteomes" id="UP000018418">
    <property type="component" value="Unassembled WGS sequence"/>
</dbReference>
<evidence type="ECO:0008006" key="4">
    <source>
        <dbReference type="Google" id="ProtNLM"/>
    </source>
</evidence>
<dbReference type="Gene3D" id="1.10.10.10">
    <property type="entry name" value="Winged helix-like DNA-binding domain superfamily/Winged helix DNA-binding domain"/>
    <property type="match status" value="1"/>
</dbReference>
<dbReference type="HOGENOM" id="CLU_077591_0_0_6"/>